<evidence type="ECO:0000313" key="3">
    <source>
        <dbReference type="EMBL" id="MDC4183475.1"/>
    </source>
</evidence>
<dbReference type="RefSeq" id="WP_272404014.1">
    <property type="nucleotide sequence ID" value="NZ_JAJHZP010000014.1"/>
</dbReference>
<dbReference type="AlphaFoldDB" id="A0AAW6HSM5"/>
<evidence type="ECO:0000256" key="1">
    <source>
        <dbReference type="SAM" id="MobiDB-lite"/>
    </source>
</evidence>
<name>A0AAW6HSM5_9MOLU</name>
<protein>
    <recommendedName>
        <fullName evidence="5">Lipoprotein</fullName>
    </recommendedName>
</protein>
<gene>
    <name evidence="3" type="ORF">LNO71_02315</name>
</gene>
<organism evidence="3 4">
    <name type="scientific">Mycoplasma bradburyae</name>
    <dbReference type="NCBI Taxonomy" id="2963128"/>
    <lineage>
        <taxon>Bacteria</taxon>
        <taxon>Bacillati</taxon>
        <taxon>Mycoplasmatota</taxon>
        <taxon>Mollicutes</taxon>
        <taxon>Mycoplasmataceae</taxon>
        <taxon>Mycoplasma</taxon>
    </lineage>
</organism>
<dbReference type="Pfam" id="PF17374">
    <property type="entry name" value="DUF5396"/>
    <property type="match status" value="2"/>
</dbReference>
<evidence type="ECO:0008006" key="5">
    <source>
        <dbReference type="Google" id="ProtNLM"/>
    </source>
</evidence>
<evidence type="ECO:0000256" key="2">
    <source>
        <dbReference type="SAM" id="SignalP"/>
    </source>
</evidence>
<dbReference type="Proteomes" id="UP001216384">
    <property type="component" value="Unassembled WGS sequence"/>
</dbReference>
<comment type="caution">
    <text evidence="3">The sequence shown here is derived from an EMBL/GenBank/DDBJ whole genome shotgun (WGS) entry which is preliminary data.</text>
</comment>
<keyword evidence="2" id="KW-0732">Signal</keyword>
<accession>A0AAW6HSM5</accession>
<feature type="region of interest" description="Disordered" evidence="1">
    <location>
        <begin position="258"/>
        <end position="320"/>
    </location>
</feature>
<feature type="region of interest" description="Disordered" evidence="1">
    <location>
        <begin position="410"/>
        <end position="446"/>
    </location>
</feature>
<evidence type="ECO:0000313" key="4">
    <source>
        <dbReference type="Proteomes" id="UP001216384"/>
    </source>
</evidence>
<feature type="compositionally biased region" description="Gly residues" evidence="1">
    <location>
        <begin position="260"/>
        <end position="286"/>
    </location>
</feature>
<feature type="signal peptide" evidence="2">
    <location>
        <begin position="1"/>
        <end position="28"/>
    </location>
</feature>
<dbReference type="PROSITE" id="PS51257">
    <property type="entry name" value="PROKAR_LIPOPROTEIN"/>
    <property type="match status" value="1"/>
</dbReference>
<feature type="chain" id="PRO_5043566171" description="Lipoprotein" evidence="2">
    <location>
        <begin position="29"/>
        <end position="986"/>
    </location>
</feature>
<dbReference type="EMBL" id="JAJHZP010000014">
    <property type="protein sequence ID" value="MDC4183475.1"/>
    <property type="molecule type" value="Genomic_DNA"/>
</dbReference>
<sequence length="986" mass="108407">MRNNKNKRSFLKIASALSFAVITTSTLASCGSGYSNVSNNSFAKGYIFDDNNNIKIKAADGLRDIPLNKETFVNALKELGATKEKPWTIIDKNLSITKASDDYQTFFNNKAAALSNLSDGLIRYNNVLRSAINPSVQEHYAQGNSTSGSFFWGRDYAAVGTFIESWFTDGRNAKNSQWIIERLIKIAENPEAYKTQYGEKFITVSASLARAIIESGLTSLQAPKASMPAGMATTDMTPAAMTPATMGAGAASSIRIVEGDAGGSTGGTGGNGGTGSGGDATSGGTGAADASSGSMSSGSSSTETTESMQPTTETSTSSDDMKYLELFKGKKFDTVVSTDPTKLQEYKDGIAKYIGEWTSGDSEHSLYIISFLDDQFSFIPSSSQDNTSISYSLIKNPQWMIRSNWKSSETLYRDSSGPEGEPYVLETTSKPTDGNELPLQSSFSSGGGSGVNYPGTYVHLISAETTGAINYDKATKTRSYNFDATYKLEGAKGLKLYDKDDKLLAVVLRPVTGDDGTTWTASVKEKAKTENPSVYISENGIVDPDKDKELVDVYKKAVRYDWLIDKNIKWTDKTGMPVARLSARDFERGLEAFWLARQTNYTNNGYLIDQLGIDLQKTLNGTTMNPAEDSNGKVTVTAGTTKITDPAYDIGKFTNDDDTYRVYIKNPYSFGIQFFSNSFNSPLPHWDSRVRKIRLNTQTTDSSNTTITSEFKTGSRWSDSVDGQIAVKSITENGKTSINIDKQGTKFDQLFGYINETGTADNLDYSLYSGSYYLDGYSANQYTFAYNNNYKNAFSDGYYQNTKPVQKILYNYGGRTVDVIYSAYRNDNSTPTILLLPRSKVNDAFGKPQYSEFLWATRAADPVGQSSFLTWSANPSSDNPTYQDAVTKKIFKEWNSDNSRIVRAGIVNLVNWQKLINIVDQNTTFQLTSIPYRTFVDSKTFKDVQLNDGFIAARDNKFPEAFKVNGYSGVLRRPYTDFKPAGKKTS</sequence>
<reference evidence="3" key="1">
    <citation type="submission" date="2021-11" db="EMBL/GenBank/DDBJ databases">
        <title>Description of Mycoplasma bradburyaesp. nov.from sea birds: a tribute to a great mycoplasmologist.</title>
        <authorList>
            <person name="Ramirez A.S."/>
            <person name="Poveda C."/>
            <person name="Suarez-Perez A."/>
            <person name="Rosales R.S."/>
            <person name="Dijkman R."/>
            <person name="Feberwee A."/>
            <person name="Spergser J."/>
            <person name="Szostak M.P."/>
            <person name="Ressel L."/>
            <person name="Calabuig P."/>
            <person name="Catania S."/>
            <person name="Gobbo F."/>
            <person name="Timofte D."/>
            <person name="Poveda J.B."/>
        </authorList>
    </citation>
    <scope>NUCLEOTIDE SEQUENCE</scope>
    <source>
        <strain evidence="3">T264</strain>
    </source>
</reference>
<feature type="compositionally biased region" description="Low complexity" evidence="1">
    <location>
        <begin position="287"/>
        <end position="318"/>
    </location>
</feature>
<dbReference type="InterPro" id="IPR035158">
    <property type="entry name" value="DUF5396"/>
</dbReference>
<proteinExistence type="predicted"/>